<keyword evidence="2" id="KW-1185">Reference proteome</keyword>
<evidence type="ECO:0000313" key="2">
    <source>
        <dbReference type="Proteomes" id="UP000466024"/>
    </source>
</evidence>
<dbReference type="Proteomes" id="UP000466024">
    <property type="component" value="Unassembled WGS sequence"/>
</dbReference>
<accession>A0A640WCD5</accession>
<name>A0A640WCD5_9GAMM</name>
<organism evidence="1 2">
    <name type="scientific">Salinicola corii</name>
    <dbReference type="NCBI Taxonomy" id="2606937"/>
    <lineage>
        <taxon>Bacteria</taxon>
        <taxon>Pseudomonadati</taxon>
        <taxon>Pseudomonadota</taxon>
        <taxon>Gammaproteobacteria</taxon>
        <taxon>Oceanospirillales</taxon>
        <taxon>Halomonadaceae</taxon>
        <taxon>Salinicola</taxon>
    </lineage>
</organism>
<sequence>MASINHTHVVQAMSRWLASNGYRCGANRLGTRSEIDLEAIPVFGQKRLVVDCRGELSLEVGQDPWMEITQAFFYLIRDSEMPDDTTQVSLALPDTTDFRRRMAGMKDFCLRQGVIVFWVAETGQVRQWAESAPVTTGAKALP</sequence>
<proteinExistence type="predicted"/>
<comment type="caution">
    <text evidence="1">The sequence shown here is derived from an EMBL/GenBank/DDBJ whole genome shotgun (WGS) entry which is preliminary data.</text>
</comment>
<dbReference type="RefSeq" id="WP_149437652.1">
    <property type="nucleotide sequence ID" value="NZ_VTPX01000019.1"/>
</dbReference>
<evidence type="ECO:0000313" key="1">
    <source>
        <dbReference type="EMBL" id="KAA0015647.1"/>
    </source>
</evidence>
<dbReference type="EMBL" id="VTPX01000019">
    <property type="protein sequence ID" value="KAA0015647.1"/>
    <property type="molecule type" value="Genomic_DNA"/>
</dbReference>
<reference evidence="1 2" key="1">
    <citation type="submission" date="2019-08" db="EMBL/GenBank/DDBJ databases">
        <title>Bioinformatics analysis of the strain L3 and L5.</title>
        <authorList>
            <person name="Li X."/>
        </authorList>
    </citation>
    <scope>NUCLEOTIDE SEQUENCE [LARGE SCALE GENOMIC DNA]</scope>
    <source>
        <strain evidence="1 2">L3</strain>
    </source>
</reference>
<protein>
    <submittedName>
        <fullName evidence="1">Uncharacterized protein</fullName>
    </submittedName>
</protein>
<gene>
    <name evidence="1" type="ORF">F0A16_20215</name>
</gene>
<dbReference type="AlphaFoldDB" id="A0A640WCD5"/>